<organism evidence="2 3">
    <name type="scientific">Pseudohoeflea suaedae</name>
    <dbReference type="NCBI Taxonomy" id="877384"/>
    <lineage>
        <taxon>Bacteria</taxon>
        <taxon>Pseudomonadati</taxon>
        <taxon>Pseudomonadota</taxon>
        <taxon>Alphaproteobacteria</taxon>
        <taxon>Hyphomicrobiales</taxon>
        <taxon>Rhizobiaceae</taxon>
        <taxon>Pseudohoeflea</taxon>
    </lineage>
</organism>
<reference evidence="2 3" key="1">
    <citation type="journal article" date="2013" name="Int. J. Syst. Evol. Microbiol.">
        <title>Hoeflea suaedae sp. nov., an endophytic bacterium isolated from the root of the halophyte Suaeda maritima.</title>
        <authorList>
            <person name="Chung E.J."/>
            <person name="Park J.A."/>
            <person name="Pramanik P."/>
            <person name="Bibi F."/>
            <person name="Jeon C.O."/>
            <person name="Chung Y.R."/>
        </authorList>
    </citation>
    <scope>NUCLEOTIDE SEQUENCE [LARGE SCALE GENOMIC DNA]</scope>
    <source>
        <strain evidence="2 3">YC6898</strain>
    </source>
</reference>
<name>A0A4R5PKC1_9HYPH</name>
<dbReference type="SUPFAM" id="SSF56300">
    <property type="entry name" value="Metallo-dependent phosphatases"/>
    <property type="match status" value="1"/>
</dbReference>
<dbReference type="AlphaFoldDB" id="A0A4R5PKC1"/>
<dbReference type="OrthoDB" id="9067438at2"/>
<evidence type="ECO:0000313" key="3">
    <source>
        <dbReference type="Proteomes" id="UP000295131"/>
    </source>
</evidence>
<keyword evidence="1" id="KW-0175">Coiled coil</keyword>
<comment type="caution">
    <text evidence="2">The sequence shown here is derived from an EMBL/GenBank/DDBJ whole genome shotgun (WGS) entry which is preliminary data.</text>
</comment>
<dbReference type="Proteomes" id="UP000295131">
    <property type="component" value="Unassembled WGS sequence"/>
</dbReference>
<dbReference type="EMBL" id="SMSI01000002">
    <property type="protein sequence ID" value="TDH35738.1"/>
    <property type="molecule type" value="Genomic_DNA"/>
</dbReference>
<protein>
    <submittedName>
        <fullName evidence="2">Oxidoreductase</fullName>
    </submittedName>
</protein>
<evidence type="ECO:0000313" key="2">
    <source>
        <dbReference type="EMBL" id="TDH35738.1"/>
    </source>
</evidence>
<dbReference type="InterPro" id="IPR029052">
    <property type="entry name" value="Metallo-depent_PP-like"/>
</dbReference>
<keyword evidence="3" id="KW-1185">Reference proteome</keyword>
<dbReference type="RefSeq" id="WP_133284438.1">
    <property type="nucleotide sequence ID" value="NZ_SMSI01000002.1"/>
</dbReference>
<sequence>MALSREELESRVAAYREHGSGRKAAEALGIGRSAFNDSIARAASLGLMGTNPVLPGFRLTKTTAVTNADGDVVREFIQQRPDIGRQFEAPEGHSVKGVSALVDASGRTIQQWVKTRADAEDQIAKMRAALDGLKDELPRASLVPAPAYTESELLNQYTITDHHLGALAWGEETRAGDYDLKIGERLILDWFAQAIRQSPDAERAVFAQLGDFLHYDSFKSVTPEHGHLLDSDSRYPKMVRAAIRIVRAVIEMLLEKHMRVDVIMCDANHDPAGEVWLREMLAAFYDDEPRVTVDTNPGTYSVIEHGDVSLFYHHGHRRGMAKVDSILVAKYRTIYGRTRMSYAHTGHKHSDELRTTDLMKVEQHETLAAPDAYGSNWVSGRSAKVITYHKKYGEDGRVVLSAARVLGRAANDNEAARVAA</sequence>
<evidence type="ECO:0000256" key="1">
    <source>
        <dbReference type="SAM" id="Coils"/>
    </source>
</evidence>
<accession>A0A4R5PKC1</accession>
<gene>
    <name evidence="2" type="ORF">E2A64_10410</name>
</gene>
<proteinExistence type="predicted"/>
<feature type="coiled-coil region" evidence="1">
    <location>
        <begin position="109"/>
        <end position="136"/>
    </location>
</feature>